<evidence type="ECO:0000313" key="5">
    <source>
        <dbReference type="RefSeq" id="XP_040613361.1"/>
    </source>
</evidence>
<dbReference type="Gene3D" id="3.80.10.10">
    <property type="entry name" value="Ribonuclease Inhibitor"/>
    <property type="match status" value="1"/>
</dbReference>
<dbReference type="GeneID" id="121144078"/>
<dbReference type="InterPro" id="IPR032675">
    <property type="entry name" value="LRR_dom_sf"/>
</dbReference>
<reference evidence="5" key="1">
    <citation type="submission" date="2025-08" db="UniProtKB">
        <authorList>
            <consortium name="RefSeq"/>
        </authorList>
    </citation>
    <scope>IDENTIFICATION</scope>
    <source>
        <tissue evidence="5">Liver</tissue>
    </source>
</reference>
<keyword evidence="4" id="KW-1185">Reference proteome</keyword>
<dbReference type="PIRSF" id="PIRSF038286">
    <property type="entry name" value="PRAME"/>
    <property type="match status" value="1"/>
</dbReference>
<dbReference type="RefSeq" id="XP_040613361.1">
    <property type="nucleotide sequence ID" value="XM_040757427.1"/>
</dbReference>
<protein>
    <submittedName>
        <fullName evidence="5">PRAME family member 12-like</fullName>
    </submittedName>
</protein>
<proteinExistence type="inferred from homology"/>
<evidence type="ECO:0000256" key="1">
    <source>
        <dbReference type="ARBA" id="ARBA00009608"/>
    </source>
</evidence>
<name>A0ABM2YGW7_MESAU</name>
<dbReference type="SUPFAM" id="SSF52047">
    <property type="entry name" value="RNI-like"/>
    <property type="match status" value="1"/>
</dbReference>
<dbReference type="InterPro" id="IPR026271">
    <property type="entry name" value="PRAME"/>
</dbReference>
<gene>
    <name evidence="5" type="primary">LOC121144078</name>
</gene>
<comment type="similarity">
    <text evidence="1">Belongs to the PRAME family.</text>
</comment>
<dbReference type="PANTHER" id="PTHR14224:SF3">
    <property type="entry name" value="PRAME LIKE 17-RELATED"/>
    <property type="match status" value="1"/>
</dbReference>
<evidence type="ECO:0000256" key="3">
    <source>
        <dbReference type="ARBA" id="ARBA00022737"/>
    </source>
</evidence>
<sequence length="473" mass="53749">MSIYNPTTLQELAVQSLLRNEASTISALEYLPISLFPLLFKEAFTGRHMELLKALLAAWPFSYLPVGALMKTPDVELLQAVLDGVDILQTQKVRPRCWRPQVLDLRNVNQDFWDVWPGRDWYYSIETESNARVCNELRWDLKVVTDLSLRFHLKQDQTCLLKWAQQRKDCVQLCCVKMTICDFPREILKEVLDIFLPDNIQELELSTNQVLPFLGHIAPHLGLMTGLRKCRLTHIFLNSNTVVNNLAETEEMCAAQFLSQFCKLNSLKHLFLDGIYFPPGLMQLLFGCMKNPLETLTITVCHLSQSGFKHLSQCQGLCHLKHLNLSGVVMSKLGIKHLRVLLENTAETLKSLELVNCRMEDYELSALLPALSQCSQLTTVNFYDNDFTTVALKKFLQSVANLRKMTVEFYPAPLECYDPLGLVLVEKFAQTYETERSSVALVSVKDDFGETQKIASQDTQTGGVGHPLNINLA</sequence>
<organism evidence="4 5">
    <name type="scientific">Mesocricetus auratus</name>
    <name type="common">Golden hamster</name>
    <dbReference type="NCBI Taxonomy" id="10036"/>
    <lineage>
        <taxon>Eukaryota</taxon>
        <taxon>Metazoa</taxon>
        <taxon>Chordata</taxon>
        <taxon>Craniata</taxon>
        <taxon>Vertebrata</taxon>
        <taxon>Euteleostomi</taxon>
        <taxon>Mammalia</taxon>
        <taxon>Eutheria</taxon>
        <taxon>Euarchontoglires</taxon>
        <taxon>Glires</taxon>
        <taxon>Rodentia</taxon>
        <taxon>Myomorpha</taxon>
        <taxon>Muroidea</taxon>
        <taxon>Cricetidae</taxon>
        <taxon>Cricetinae</taxon>
        <taxon>Mesocricetus</taxon>
    </lineage>
</organism>
<keyword evidence="2" id="KW-0433">Leucine-rich repeat</keyword>
<evidence type="ECO:0000313" key="4">
    <source>
        <dbReference type="Proteomes" id="UP000886700"/>
    </source>
</evidence>
<dbReference type="PANTHER" id="PTHR14224">
    <property type="entry name" value="SIMILAR TO PREFERENTIALLY EXPRESSED ANTIGEN IN MELANOMA-LIKE 3"/>
    <property type="match status" value="1"/>
</dbReference>
<dbReference type="Proteomes" id="UP000886700">
    <property type="component" value="Unplaced"/>
</dbReference>
<keyword evidence="3" id="KW-0677">Repeat</keyword>
<dbReference type="InterPro" id="IPR050694">
    <property type="entry name" value="LRRC14/PRAME"/>
</dbReference>
<accession>A0ABM2YGW7</accession>
<evidence type="ECO:0000256" key="2">
    <source>
        <dbReference type="ARBA" id="ARBA00022614"/>
    </source>
</evidence>